<feature type="chain" id="PRO_5046199136" evidence="2">
    <location>
        <begin position="27"/>
        <end position="319"/>
    </location>
</feature>
<dbReference type="InterPro" id="IPR001279">
    <property type="entry name" value="Metallo-B-lactamas"/>
</dbReference>
<organism evidence="4 5">
    <name type="scientific">Aurantiacibacter flavus</name>
    <dbReference type="NCBI Taxonomy" id="3145232"/>
    <lineage>
        <taxon>Bacteria</taxon>
        <taxon>Pseudomonadati</taxon>
        <taxon>Pseudomonadota</taxon>
        <taxon>Alphaproteobacteria</taxon>
        <taxon>Sphingomonadales</taxon>
        <taxon>Erythrobacteraceae</taxon>
        <taxon>Aurantiacibacter</taxon>
    </lineage>
</organism>
<reference evidence="4 5" key="1">
    <citation type="submission" date="2024-05" db="EMBL/GenBank/DDBJ databases">
        <authorList>
            <person name="Park S."/>
        </authorList>
    </citation>
    <scope>NUCLEOTIDE SEQUENCE [LARGE SCALE GENOMIC DNA]</scope>
    <source>
        <strain evidence="4 5">DGU5</strain>
    </source>
</reference>
<name>A0ABV0CS45_9SPHN</name>
<comment type="similarity">
    <text evidence="1">Belongs to the metallo-beta-lactamase superfamily. Class-B beta-lactamase family.</text>
</comment>
<proteinExistence type="inferred from homology"/>
<dbReference type="SMART" id="SM00849">
    <property type="entry name" value="Lactamase_B"/>
    <property type="match status" value="1"/>
</dbReference>
<dbReference type="Proteomes" id="UP001484535">
    <property type="component" value="Unassembled WGS sequence"/>
</dbReference>
<sequence>MKRMAILAGVVATGLATVLTTGAVTAQGLPGITGIEQVSGNVYKIFGAGGNTTVFVRDNDVVLVDTKLPGNGEAILAEVRKVTDKPVGMIINTHSHPDHTGSNAELAPNGDVQVVAQVNSAERMRAGGGPFPPLRVDSDFEARKTIGEGDDRIELYYFGAGHTDGDAFVVFPAARTMAAGDVYAWHMSPLIDPGSGGSILALPTTLAGAVYGIDGVDKVIQGHGGVSTWDEFHSFMNFNRGLVATAEQTLLTGGTPEDALKELEATPSYAVFLDHKLKPGLEYGGTPWSRALINLTLAFQELRGEEPELIMGMEDPHQH</sequence>
<dbReference type="PANTHER" id="PTHR42951:SF4">
    <property type="entry name" value="ACYL-COENZYME A THIOESTERASE MBLAC2"/>
    <property type="match status" value="1"/>
</dbReference>
<evidence type="ECO:0000313" key="4">
    <source>
        <dbReference type="EMBL" id="MEN7535698.1"/>
    </source>
</evidence>
<feature type="domain" description="Metallo-beta-lactamase" evidence="3">
    <location>
        <begin position="50"/>
        <end position="223"/>
    </location>
</feature>
<evidence type="ECO:0000313" key="5">
    <source>
        <dbReference type="Proteomes" id="UP001484535"/>
    </source>
</evidence>
<dbReference type="InterPro" id="IPR036866">
    <property type="entry name" value="RibonucZ/Hydroxyglut_hydro"/>
</dbReference>
<dbReference type="Gene3D" id="3.60.15.10">
    <property type="entry name" value="Ribonuclease Z/Hydroxyacylglutathione hydrolase-like"/>
    <property type="match status" value="1"/>
</dbReference>
<dbReference type="PANTHER" id="PTHR42951">
    <property type="entry name" value="METALLO-BETA-LACTAMASE DOMAIN-CONTAINING"/>
    <property type="match status" value="1"/>
</dbReference>
<dbReference type="Pfam" id="PF00753">
    <property type="entry name" value="Lactamase_B"/>
    <property type="match status" value="1"/>
</dbReference>
<dbReference type="RefSeq" id="WP_346783160.1">
    <property type="nucleotide sequence ID" value="NZ_JBDLBR010000001.1"/>
</dbReference>
<dbReference type="CDD" id="cd16282">
    <property type="entry name" value="metallo-hydrolase-like_MBL-fold"/>
    <property type="match status" value="1"/>
</dbReference>
<dbReference type="SUPFAM" id="SSF56281">
    <property type="entry name" value="Metallo-hydrolase/oxidoreductase"/>
    <property type="match status" value="1"/>
</dbReference>
<evidence type="ECO:0000259" key="3">
    <source>
        <dbReference type="SMART" id="SM00849"/>
    </source>
</evidence>
<dbReference type="InterPro" id="IPR050855">
    <property type="entry name" value="NDM-1-like"/>
</dbReference>
<comment type="caution">
    <text evidence="4">The sequence shown here is derived from an EMBL/GenBank/DDBJ whole genome shotgun (WGS) entry which is preliminary data.</text>
</comment>
<dbReference type="EMBL" id="JBDLBR010000001">
    <property type="protein sequence ID" value="MEN7535698.1"/>
    <property type="molecule type" value="Genomic_DNA"/>
</dbReference>
<evidence type="ECO:0000256" key="2">
    <source>
        <dbReference type="SAM" id="SignalP"/>
    </source>
</evidence>
<evidence type="ECO:0000256" key="1">
    <source>
        <dbReference type="ARBA" id="ARBA00005250"/>
    </source>
</evidence>
<feature type="signal peptide" evidence="2">
    <location>
        <begin position="1"/>
        <end position="26"/>
    </location>
</feature>
<protein>
    <submittedName>
        <fullName evidence="4">MBL fold metallo-hydrolase</fullName>
    </submittedName>
</protein>
<accession>A0ABV0CS45</accession>
<keyword evidence="2" id="KW-0732">Signal</keyword>
<keyword evidence="5" id="KW-1185">Reference proteome</keyword>
<gene>
    <name evidence="4" type="ORF">ABDJ38_00740</name>
</gene>